<organism evidence="9 10">
    <name type="scientific">Cherax quadricarinatus</name>
    <name type="common">Australian red claw crayfish</name>
    <dbReference type="NCBI Taxonomy" id="27406"/>
    <lineage>
        <taxon>Eukaryota</taxon>
        <taxon>Metazoa</taxon>
        <taxon>Ecdysozoa</taxon>
        <taxon>Arthropoda</taxon>
        <taxon>Crustacea</taxon>
        <taxon>Multicrustacea</taxon>
        <taxon>Malacostraca</taxon>
        <taxon>Eumalacostraca</taxon>
        <taxon>Eucarida</taxon>
        <taxon>Decapoda</taxon>
        <taxon>Pleocyemata</taxon>
        <taxon>Astacidea</taxon>
        <taxon>Parastacoidea</taxon>
        <taxon>Parastacidae</taxon>
        <taxon>Cherax</taxon>
    </lineage>
</organism>
<dbReference type="SUPFAM" id="SSF54762">
    <property type="entry name" value="Signal recognition particle alu RNA binding heterodimer, SRP9/14"/>
    <property type="match status" value="1"/>
</dbReference>
<dbReference type="GO" id="GO:0008312">
    <property type="term" value="F:7S RNA binding"/>
    <property type="evidence" value="ECO:0007669"/>
    <property type="project" value="UniProtKB-UniRule"/>
</dbReference>
<comment type="subunit">
    <text evidence="8">Heterodimer with SRP9; binds RNA as heterodimer. Component of a signal recognition particle (SRP) complex that consists of a 7SL RNA molecule of 300 nucleotides and six protein subunits: SRP72, SRP68, SRP54, SRP19, SRP14 and SRP9.</text>
</comment>
<comment type="function">
    <text evidence="8">Component of the signal recognition particle (SRP) complex, a ribonucleoprotein complex that mediates the cotranslational targeting of secretory and membrane proteins to the endoplasmic reticulum (ER). SRP9 together with SRP14 and the Alu portion of the SRP RNA, constitutes the elongation arrest domain of SRP. The complex of SRP9 and SRP14 is required for SRP RNA binding.</text>
</comment>
<accession>A0AAW0XGF5</accession>
<comment type="caution">
    <text evidence="9">The sequence shown here is derived from an EMBL/GenBank/DDBJ whole genome shotgun (WGS) entry which is preliminary data.</text>
</comment>
<dbReference type="PANTHER" id="PTHR12013">
    <property type="entry name" value="SIGNAL RECOGNITION PARTICLE 14 KD PROTEIN"/>
    <property type="match status" value="1"/>
</dbReference>
<dbReference type="InterPro" id="IPR009018">
    <property type="entry name" value="Signal_recog_particle_SRP9/14"/>
</dbReference>
<evidence type="ECO:0000256" key="5">
    <source>
        <dbReference type="ARBA" id="ARBA00022884"/>
    </source>
</evidence>
<gene>
    <name evidence="9" type="ORF">OTU49_003827</name>
</gene>
<evidence type="ECO:0000256" key="8">
    <source>
        <dbReference type="RuleBase" id="RU368100"/>
    </source>
</evidence>
<evidence type="ECO:0000256" key="4">
    <source>
        <dbReference type="ARBA" id="ARBA00022490"/>
    </source>
</evidence>
<dbReference type="EMBL" id="JARKIK010000039">
    <property type="protein sequence ID" value="KAK8738351.1"/>
    <property type="molecule type" value="Genomic_DNA"/>
</dbReference>
<comment type="subcellular location">
    <subcellularLocation>
        <location evidence="1 8">Cytoplasm</location>
    </subcellularLocation>
</comment>
<reference evidence="9 10" key="1">
    <citation type="journal article" date="2024" name="BMC Genomics">
        <title>Genome assembly of redclaw crayfish (Cherax quadricarinatus) provides insights into its immune adaptation and hypoxia tolerance.</title>
        <authorList>
            <person name="Liu Z."/>
            <person name="Zheng J."/>
            <person name="Li H."/>
            <person name="Fang K."/>
            <person name="Wang S."/>
            <person name="He J."/>
            <person name="Zhou D."/>
            <person name="Weng S."/>
            <person name="Chi M."/>
            <person name="Gu Z."/>
            <person name="He J."/>
            <person name="Li F."/>
            <person name="Wang M."/>
        </authorList>
    </citation>
    <scope>NUCLEOTIDE SEQUENCE [LARGE SCALE GENOMIC DNA]</scope>
    <source>
        <strain evidence="9">ZL_2023a</strain>
    </source>
</reference>
<proteinExistence type="inferred from homology"/>
<dbReference type="GO" id="GO:0006614">
    <property type="term" value="P:SRP-dependent cotranslational protein targeting to membrane"/>
    <property type="evidence" value="ECO:0007669"/>
    <property type="project" value="UniProtKB-UniRule"/>
</dbReference>
<dbReference type="GO" id="GO:0005786">
    <property type="term" value="C:signal recognition particle, endoplasmic reticulum targeting"/>
    <property type="evidence" value="ECO:0007669"/>
    <property type="project" value="UniProtKB-UniRule"/>
</dbReference>
<keyword evidence="7 8" id="KW-0687">Ribonucleoprotein</keyword>
<sequence length="124" mass="14379">WMLMMEQPRLSTDVFMSELTLMFHNARTHGEVTVTIKRYDGRTKPHPKPRKLKNGKMSIVEPLPEPEEYSCLLRAKTKDKKISTVVSASDALRFQLQFAQFLRSNMDGLKKEKKAKKKVKKATQ</sequence>
<keyword evidence="4 8" id="KW-0963">Cytoplasm</keyword>
<evidence type="ECO:0000313" key="9">
    <source>
        <dbReference type="EMBL" id="KAK8738351.1"/>
    </source>
</evidence>
<evidence type="ECO:0000256" key="1">
    <source>
        <dbReference type="ARBA" id="ARBA00004496"/>
    </source>
</evidence>
<protein>
    <recommendedName>
        <fullName evidence="3 8">Signal recognition particle 14 kDa protein</fullName>
        <shortName evidence="8">SRP14</shortName>
    </recommendedName>
</protein>
<dbReference type="FunFam" id="3.30.720.10:FF:000003">
    <property type="entry name" value="Signal recognition particle 14"/>
    <property type="match status" value="1"/>
</dbReference>
<dbReference type="GO" id="GO:0030942">
    <property type="term" value="F:endoplasmic reticulum signal peptide binding"/>
    <property type="evidence" value="ECO:0007669"/>
    <property type="project" value="UniProtKB-UniRule"/>
</dbReference>
<comment type="similarity">
    <text evidence="2 8">Belongs to the SRP14 family.</text>
</comment>
<feature type="non-terminal residue" evidence="9">
    <location>
        <position position="1"/>
    </location>
</feature>
<evidence type="ECO:0000256" key="6">
    <source>
        <dbReference type="ARBA" id="ARBA00023135"/>
    </source>
</evidence>
<evidence type="ECO:0000256" key="3">
    <source>
        <dbReference type="ARBA" id="ARBA00017926"/>
    </source>
</evidence>
<keyword evidence="6 8" id="KW-0733">Signal recognition particle</keyword>
<name>A0AAW0XGF5_CHEQU</name>
<dbReference type="AlphaFoldDB" id="A0AAW0XGF5"/>
<evidence type="ECO:0000256" key="7">
    <source>
        <dbReference type="ARBA" id="ARBA00023274"/>
    </source>
</evidence>
<dbReference type="Gene3D" id="3.30.720.10">
    <property type="entry name" value="Signal recognition particle alu RNA binding heterodimer, srp9/1"/>
    <property type="match status" value="1"/>
</dbReference>
<evidence type="ECO:0000256" key="2">
    <source>
        <dbReference type="ARBA" id="ARBA00010349"/>
    </source>
</evidence>
<keyword evidence="5 8" id="KW-0694">RNA-binding</keyword>
<dbReference type="Proteomes" id="UP001445076">
    <property type="component" value="Unassembled WGS sequence"/>
</dbReference>
<dbReference type="Pfam" id="PF02290">
    <property type="entry name" value="SRP14"/>
    <property type="match status" value="1"/>
</dbReference>
<evidence type="ECO:0000313" key="10">
    <source>
        <dbReference type="Proteomes" id="UP001445076"/>
    </source>
</evidence>
<keyword evidence="10" id="KW-1185">Reference proteome</keyword>
<dbReference type="InterPro" id="IPR003210">
    <property type="entry name" value="Signal_recog_particle_SRP14"/>
</dbReference>